<dbReference type="SUPFAM" id="SSF51905">
    <property type="entry name" value="FAD/NAD(P)-binding domain"/>
    <property type="match status" value="1"/>
</dbReference>
<evidence type="ECO:0000256" key="2">
    <source>
        <dbReference type="ARBA" id="ARBA00022630"/>
    </source>
</evidence>
<dbReference type="InterPro" id="IPR036188">
    <property type="entry name" value="FAD/NAD-bd_sf"/>
</dbReference>
<dbReference type="PANTHER" id="PTHR43004:SF19">
    <property type="entry name" value="BINDING MONOOXYGENASE, PUTATIVE (JCVI)-RELATED"/>
    <property type="match status" value="1"/>
</dbReference>
<dbReference type="GO" id="GO:0071949">
    <property type="term" value="F:FAD binding"/>
    <property type="evidence" value="ECO:0007669"/>
    <property type="project" value="InterPro"/>
</dbReference>
<keyword evidence="2" id="KW-0285">Flavoprotein</keyword>
<name>A0AB33A6J9_9MYCO</name>
<keyword evidence="5" id="KW-0560">Oxidoreductase</keyword>
<sequence length="494" mass="53570">MLRSVMAEHAVVVAGAGPTGLMLAGELALAGIDVALLERRGSHEEVGSRAAGLHSRTIEVFDQRGIAERFLAQGRTGQVTHFSGIFMSIEDFPTRHPYALGLLQHYTEKTLAAWIGELGVPIYYNAEAVGLGQDDAGVDVALADGSTLRGQYLVGCDGGRSTIRKAAGIGFPGHDPSCSAMLVDAEITEQPLEFGLLRKPGQAFLGILPFEEGWCRLAFSTGLDRLGVEPTLEEAKEALIAIAGTDFGIHNPRWISRFSDMTRQADRYRDRRVFLAGDSAHIHFPFGGQGLNTGIQDAVNLGWKLAAVIKGQAPDALLDTYHLERHPVAERVLHNTMAQTPLSEAGPRIDALRDIVADLLAMDEPRKRIAGMMSGLDIHYRLGDGHQLLGRRMPDLDVVTAHGAVRVYEHLHTARPVLFDFGAPQILNIEGWEDRVHVVDAKYSGIWELPVLGEVSAPDAVLVRPDGYVAWVSEGSADGLRDALTRWVGSPSRA</sequence>
<accession>A0AB33A6J9</accession>
<dbReference type="Gene3D" id="3.50.50.60">
    <property type="entry name" value="FAD/NAD(P)-binding domain"/>
    <property type="match status" value="1"/>
</dbReference>
<evidence type="ECO:0000256" key="3">
    <source>
        <dbReference type="ARBA" id="ARBA00022827"/>
    </source>
</evidence>
<evidence type="ECO:0000313" key="6">
    <source>
        <dbReference type="Proteomes" id="UP000013961"/>
    </source>
</evidence>
<dbReference type="Pfam" id="PF01494">
    <property type="entry name" value="FAD_binding_3"/>
    <property type="match status" value="1"/>
</dbReference>
<dbReference type="PRINTS" id="PR00420">
    <property type="entry name" value="RNGMNOXGNASE"/>
</dbReference>
<gene>
    <name evidence="5" type="ORF">MASS_0868</name>
</gene>
<dbReference type="Gene3D" id="3.30.70.2450">
    <property type="match status" value="1"/>
</dbReference>
<dbReference type="Gene3D" id="3.40.30.120">
    <property type="match status" value="1"/>
</dbReference>
<evidence type="ECO:0000256" key="1">
    <source>
        <dbReference type="ARBA" id="ARBA00001974"/>
    </source>
</evidence>
<dbReference type="InterPro" id="IPR050641">
    <property type="entry name" value="RIFMO-like"/>
</dbReference>
<dbReference type="KEGG" id="mabb:MASS_0868"/>
<organism evidence="5 6">
    <name type="scientific">Mycobacteroides abscessus subsp. bolletii 50594</name>
    <dbReference type="NCBI Taxonomy" id="1303024"/>
    <lineage>
        <taxon>Bacteria</taxon>
        <taxon>Bacillati</taxon>
        <taxon>Actinomycetota</taxon>
        <taxon>Actinomycetes</taxon>
        <taxon>Mycobacteriales</taxon>
        <taxon>Mycobacteriaceae</taxon>
        <taxon>Mycobacteroides</taxon>
        <taxon>Mycobacteroides abscessus</taxon>
    </lineage>
</organism>
<proteinExistence type="predicted"/>
<reference evidence="5 6" key="1">
    <citation type="journal article" date="2013" name="Genome Announc.">
        <title>Complete Genome Sequence of Mycobacterium massiliense Clinical Strain Asan 50594, Belonging to the Type II Genotype.</title>
        <authorList>
            <person name="Kim B.J."/>
            <person name="Kim B.R."/>
            <person name="Hong S.H."/>
            <person name="Seok S.H."/>
            <person name="Kook Y.H."/>
            <person name="Kim B.J."/>
        </authorList>
    </citation>
    <scope>NUCLEOTIDE SEQUENCE [LARGE SCALE GENOMIC DNA]</scope>
    <source>
        <strain evidence="5 6">50594</strain>
    </source>
</reference>
<comment type="cofactor">
    <cofactor evidence="1">
        <name>FAD</name>
        <dbReference type="ChEBI" id="CHEBI:57692"/>
    </cofactor>
</comment>
<dbReference type="InterPro" id="IPR002938">
    <property type="entry name" value="FAD-bd"/>
</dbReference>
<dbReference type="Pfam" id="PF21274">
    <property type="entry name" value="Rng_hyd_C"/>
    <property type="match status" value="1"/>
</dbReference>
<keyword evidence="3" id="KW-0274">FAD</keyword>
<protein>
    <submittedName>
        <fullName evidence="5">Pentachlorophenol monooxygenase</fullName>
    </submittedName>
</protein>
<dbReference type="PANTHER" id="PTHR43004">
    <property type="entry name" value="TRK SYSTEM POTASSIUM UPTAKE PROTEIN"/>
    <property type="match status" value="1"/>
</dbReference>
<dbReference type="AlphaFoldDB" id="A0AB33A6J9"/>
<dbReference type="GO" id="GO:0016709">
    <property type="term" value="F:oxidoreductase activity, acting on paired donors, with incorporation or reduction of molecular oxygen, NAD(P)H as one donor, and incorporation of one atom of oxygen"/>
    <property type="evidence" value="ECO:0007669"/>
    <property type="project" value="UniProtKB-ARBA"/>
</dbReference>
<dbReference type="NCBIfam" id="NF005303">
    <property type="entry name" value="PRK06834.1"/>
    <property type="match status" value="1"/>
</dbReference>
<dbReference type="EMBL" id="CP004374">
    <property type="protein sequence ID" value="AGM27470.1"/>
    <property type="molecule type" value="Genomic_DNA"/>
</dbReference>
<dbReference type="Proteomes" id="UP000013961">
    <property type="component" value="Chromosome"/>
</dbReference>
<feature type="domain" description="FAD-binding" evidence="4">
    <location>
        <begin position="10"/>
        <end position="335"/>
    </location>
</feature>
<evidence type="ECO:0000259" key="4">
    <source>
        <dbReference type="Pfam" id="PF01494"/>
    </source>
</evidence>
<keyword evidence="5" id="KW-0503">Monooxygenase</keyword>
<evidence type="ECO:0000313" key="5">
    <source>
        <dbReference type="EMBL" id="AGM27470.1"/>
    </source>
</evidence>